<dbReference type="EMBL" id="CAJVPT010041761">
    <property type="protein sequence ID" value="CAG8728687.1"/>
    <property type="molecule type" value="Genomic_DNA"/>
</dbReference>
<comment type="caution">
    <text evidence="1">The sequence shown here is derived from an EMBL/GenBank/DDBJ whole genome shotgun (WGS) entry which is preliminary data.</text>
</comment>
<keyword evidence="2" id="KW-1185">Reference proteome</keyword>
<accession>A0ACA9PYE5</accession>
<evidence type="ECO:0000313" key="1">
    <source>
        <dbReference type="EMBL" id="CAG8728687.1"/>
    </source>
</evidence>
<reference evidence="1" key="1">
    <citation type="submission" date="2021-06" db="EMBL/GenBank/DDBJ databases">
        <authorList>
            <person name="Kallberg Y."/>
            <person name="Tangrot J."/>
            <person name="Rosling A."/>
        </authorList>
    </citation>
    <scope>NUCLEOTIDE SEQUENCE</scope>
    <source>
        <strain evidence="1">CL356</strain>
    </source>
</reference>
<organism evidence="1 2">
    <name type="scientific">Acaulospora colombiana</name>
    <dbReference type="NCBI Taxonomy" id="27376"/>
    <lineage>
        <taxon>Eukaryota</taxon>
        <taxon>Fungi</taxon>
        <taxon>Fungi incertae sedis</taxon>
        <taxon>Mucoromycota</taxon>
        <taxon>Glomeromycotina</taxon>
        <taxon>Glomeromycetes</taxon>
        <taxon>Diversisporales</taxon>
        <taxon>Acaulosporaceae</taxon>
        <taxon>Acaulospora</taxon>
    </lineage>
</organism>
<evidence type="ECO:0000313" key="2">
    <source>
        <dbReference type="Proteomes" id="UP000789525"/>
    </source>
</evidence>
<name>A0ACA9PYE5_9GLOM</name>
<protein>
    <submittedName>
        <fullName evidence="1">14977_t:CDS:1</fullName>
    </submittedName>
</protein>
<feature type="non-terminal residue" evidence="1">
    <location>
        <position position="1"/>
    </location>
</feature>
<proteinExistence type="predicted"/>
<sequence length="141" mass="15684">ADGFSSRDPLFRSSILESNRNGPGQYALFRFELGNEVCHPTLLLNKPAPVLYMIRAIFQQCSPAWILPLTRQSNARPIWSSATFDSPTTSFFALGNPRPVIQPDIYGDSQFADKSHVNSLFSQIGKNTSNEDGSRLSPYSK</sequence>
<dbReference type="Proteomes" id="UP000789525">
    <property type="component" value="Unassembled WGS sequence"/>
</dbReference>
<gene>
    <name evidence="1" type="ORF">ACOLOM_LOCUS11506</name>
</gene>